<evidence type="ECO:0000313" key="1">
    <source>
        <dbReference type="EMBL" id="KAF9651747.1"/>
    </source>
</evidence>
<reference evidence="1" key="1">
    <citation type="submission" date="2019-10" db="EMBL/GenBank/DDBJ databases">
        <authorList>
            <consortium name="DOE Joint Genome Institute"/>
            <person name="Kuo A."/>
            <person name="Miyauchi S."/>
            <person name="Kiss E."/>
            <person name="Drula E."/>
            <person name="Kohler A."/>
            <person name="Sanchez-Garcia M."/>
            <person name="Andreopoulos B."/>
            <person name="Barry K.W."/>
            <person name="Bonito G."/>
            <person name="Buee M."/>
            <person name="Carver A."/>
            <person name="Chen C."/>
            <person name="Cichocki N."/>
            <person name="Clum A."/>
            <person name="Culley D."/>
            <person name="Crous P.W."/>
            <person name="Fauchery L."/>
            <person name="Girlanda M."/>
            <person name="Hayes R."/>
            <person name="Keri Z."/>
            <person name="Labutti K."/>
            <person name="Lipzen A."/>
            <person name="Lombard V."/>
            <person name="Magnuson J."/>
            <person name="Maillard F."/>
            <person name="Morin E."/>
            <person name="Murat C."/>
            <person name="Nolan M."/>
            <person name="Ohm R."/>
            <person name="Pangilinan J."/>
            <person name="Pereira M."/>
            <person name="Perotto S."/>
            <person name="Peter M."/>
            <person name="Riley R."/>
            <person name="Sitrit Y."/>
            <person name="Stielow B."/>
            <person name="Szollosi G."/>
            <person name="Zifcakova L."/>
            <person name="Stursova M."/>
            <person name="Spatafora J.W."/>
            <person name="Tedersoo L."/>
            <person name="Vaario L.-M."/>
            <person name="Yamada A."/>
            <person name="Yan M."/>
            <person name="Wang P."/>
            <person name="Xu J."/>
            <person name="Bruns T."/>
            <person name="Baldrian P."/>
            <person name="Vilgalys R."/>
            <person name="Henrissat B."/>
            <person name="Grigoriev I.V."/>
            <person name="Hibbett D."/>
            <person name="Nagy L.G."/>
            <person name="Martin F.M."/>
        </authorList>
    </citation>
    <scope>NUCLEOTIDE SEQUENCE</scope>
    <source>
        <strain evidence="1">P2</strain>
    </source>
</reference>
<proteinExistence type="predicted"/>
<gene>
    <name evidence="1" type="ORF">BDM02DRAFT_3110207</name>
</gene>
<dbReference type="EMBL" id="MU117973">
    <property type="protein sequence ID" value="KAF9651747.1"/>
    <property type="molecule type" value="Genomic_DNA"/>
</dbReference>
<evidence type="ECO:0000313" key="2">
    <source>
        <dbReference type="Proteomes" id="UP000886501"/>
    </source>
</evidence>
<sequence length="558" mass="60152">MSRSSTPELPPQDLWSSILDSVSQSRSIPAKQVLVLGQPSSGKSTLASTFLQKPPSDDPLEANLPDFALGYDWADVRDEGDEDILARLSVYTVPSSATTYTSLLPDFLPPRQSLPHTVVIIALDWTRPWTFVEELQTWLVWVEQWAKGDGSHELEIVREEQRERLQSHLQHYTEPSSEPLPTTTHSGTLLPLGQGTFTHNTGGVPVIVTCTKADLIDDNSDIVGAGAGGMGGMVKGKGGEWEERTDSIMQVLRTICLKYGAGLFYTTPQPATLQVLRRYALHLLFTPSTPSSSMSANSEAAAPPRNPFPFQHRTNTLDRDRIVVPAGWDSWGKIAVLREGFDAKSWGEAWERDVDMDATDTVGTQGAKALYSSLVPDQGTKPPALPPFNNPTPEQIFLAKHYDEKVKRTDPQDDPRRAFNNPLENTTAGVVGPMSASSLHAPNVDRALAEMESGYGMNLGASVNGPDVSRKLSRSTRTVGSLTTGAGTSGRSSASSPPIPSPSPTGQTQHEVLQNFFQSLLSSKDRSNAASTIKTTMSPPPPPPPPANGPGTSGDVAS</sequence>
<organism evidence="1 2">
    <name type="scientific">Thelephora ganbajun</name>
    <name type="common">Ganba fungus</name>
    <dbReference type="NCBI Taxonomy" id="370292"/>
    <lineage>
        <taxon>Eukaryota</taxon>
        <taxon>Fungi</taxon>
        <taxon>Dikarya</taxon>
        <taxon>Basidiomycota</taxon>
        <taxon>Agaricomycotina</taxon>
        <taxon>Agaricomycetes</taxon>
        <taxon>Thelephorales</taxon>
        <taxon>Thelephoraceae</taxon>
        <taxon>Thelephora</taxon>
    </lineage>
</organism>
<dbReference type="Proteomes" id="UP000886501">
    <property type="component" value="Unassembled WGS sequence"/>
</dbReference>
<comment type="caution">
    <text evidence="1">The sequence shown here is derived from an EMBL/GenBank/DDBJ whole genome shotgun (WGS) entry which is preliminary data.</text>
</comment>
<name>A0ACB6ZQ79_THEGA</name>
<accession>A0ACB6ZQ79</accession>
<keyword evidence="2" id="KW-1185">Reference proteome</keyword>
<reference evidence="1" key="2">
    <citation type="journal article" date="2020" name="Nat. Commun.">
        <title>Large-scale genome sequencing of mycorrhizal fungi provides insights into the early evolution of symbiotic traits.</title>
        <authorList>
            <person name="Miyauchi S."/>
            <person name="Kiss E."/>
            <person name="Kuo A."/>
            <person name="Drula E."/>
            <person name="Kohler A."/>
            <person name="Sanchez-Garcia M."/>
            <person name="Morin E."/>
            <person name="Andreopoulos B."/>
            <person name="Barry K.W."/>
            <person name="Bonito G."/>
            <person name="Buee M."/>
            <person name="Carver A."/>
            <person name="Chen C."/>
            <person name="Cichocki N."/>
            <person name="Clum A."/>
            <person name="Culley D."/>
            <person name="Crous P.W."/>
            <person name="Fauchery L."/>
            <person name="Girlanda M."/>
            <person name="Hayes R.D."/>
            <person name="Keri Z."/>
            <person name="LaButti K."/>
            <person name="Lipzen A."/>
            <person name="Lombard V."/>
            <person name="Magnuson J."/>
            <person name="Maillard F."/>
            <person name="Murat C."/>
            <person name="Nolan M."/>
            <person name="Ohm R.A."/>
            <person name="Pangilinan J."/>
            <person name="Pereira M.F."/>
            <person name="Perotto S."/>
            <person name="Peter M."/>
            <person name="Pfister S."/>
            <person name="Riley R."/>
            <person name="Sitrit Y."/>
            <person name="Stielow J.B."/>
            <person name="Szollosi G."/>
            <person name="Zifcakova L."/>
            <person name="Stursova M."/>
            <person name="Spatafora J.W."/>
            <person name="Tedersoo L."/>
            <person name="Vaario L.M."/>
            <person name="Yamada A."/>
            <person name="Yan M."/>
            <person name="Wang P."/>
            <person name="Xu J."/>
            <person name="Bruns T."/>
            <person name="Baldrian P."/>
            <person name="Vilgalys R."/>
            <person name="Dunand C."/>
            <person name="Henrissat B."/>
            <person name="Grigoriev I.V."/>
            <person name="Hibbett D."/>
            <person name="Nagy L.G."/>
            <person name="Martin F.M."/>
        </authorList>
    </citation>
    <scope>NUCLEOTIDE SEQUENCE</scope>
    <source>
        <strain evidence="1">P2</strain>
    </source>
</reference>
<protein>
    <submittedName>
        <fullName evidence="1">Uncharacterized protein</fullName>
    </submittedName>
</protein>